<comment type="similarity">
    <text evidence="2">Belongs to the 1-acyl-sn-glycerol-3-phosphate acyltransferase family.</text>
</comment>
<dbReference type="EMBL" id="KI546139">
    <property type="protein sequence ID" value="EST43371.1"/>
    <property type="molecule type" value="Genomic_DNA"/>
</dbReference>
<keyword evidence="5 9" id="KW-1133">Transmembrane helix</keyword>
<evidence type="ECO:0000256" key="2">
    <source>
        <dbReference type="ARBA" id="ARBA00008655"/>
    </source>
</evidence>
<proteinExistence type="inferred from homology"/>
<keyword evidence="3 11" id="KW-0808">Transferase</keyword>
<dbReference type="PANTHER" id="PTHR23063:SF52">
    <property type="entry name" value="LYSOPHOSPHATIDYLCHOLINE ACYLTRANSFERASE"/>
    <property type="match status" value="1"/>
</dbReference>
<evidence type="ECO:0000256" key="6">
    <source>
        <dbReference type="ARBA" id="ARBA00023098"/>
    </source>
</evidence>
<dbReference type="GO" id="GO:0016746">
    <property type="term" value="F:acyltransferase activity"/>
    <property type="evidence" value="ECO:0007669"/>
    <property type="project" value="UniProtKB-KW"/>
</dbReference>
<dbReference type="AlphaFoldDB" id="V6LI34"/>
<sequence length="330" mass="38624">MAPEFPYEYTPTHPFLYQKEIKNLQYYILHIICIVTAPFLAIPKLLLVLIWMGVSAFFVSVFNVKNQNLPQSRIIYPIYRFFWWLVLKTQFIHIRIINKPKQMQPVLISNHTNMNDVVTHGVLLAPKYLARSDMFGAFGIGPVITANRSLSVQKNTSNAQLLDDMKRICDEFNTSQTPLQIFPEGTIAAEHCVLRFRAGAFRLNHDVQIVALKYKKMLHNAWLCQSGLRHLIDLSCNFASILEYIYLDVVKNETPDQAGKRLADTLGRVYLPYTNEDYQWFNGKCDSKDRCTHEYIKDFGWMGQIDEWKQKCSANNLDWRYFHEESYFKK</sequence>
<dbReference type="GO" id="GO:0016020">
    <property type="term" value="C:membrane"/>
    <property type="evidence" value="ECO:0007669"/>
    <property type="project" value="UniProtKB-SubCell"/>
</dbReference>
<gene>
    <name evidence="11" type="ORF">SS50377_17051</name>
    <name evidence="12" type="ORF">SS50377_27328</name>
</gene>
<dbReference type="PANTHER" id="PTHR23063">
    <property type="entry name" value="PHOSPHOLIPID ACYLTRANSFERASE"/>
    <property type="match status" value="1"/>
</dbReference>
<comment type="subcellular location">
    <subcellularLocation>
        <location evidence="1">Membrane</location>
    </subcellularLocation>
</comment>
<dbReference type="SMART" id="SM00563">
    <property type="entry name" value="PlsC"/>
    <property type="match status" value="1"/>
</dbReference>
<evidence type="ECO:0000256" key="9">
    <source>
        <dbReference type="SAM" id="Phobius"/>
    </source>
</evidence>
<evidence type="ECO:0000313" key="13">
    <source>
        <dbReference type="Proteomes" id="UP000018208"/>
    </source>
</evidence>
<organism evidence="11">
    <name type="scientific">Spironucleus salmonicida</name>
    <dbReference type="NCBI Taxonomy" id="348837"/>
    <lineage>
        <taxon>Eukaryota</taxon>
        <taxon>Metamonada</taxon>
        <taxon>Diplomonadida</taxon>
        <taxon>Hexamitidae</taxon>
        <taxon>Hexamitinae</taxon>
        <taxon>Spironucleus</taxon>
    </lineage>
</organism>
<name>V6LI34_9EUKA</name>
<dbReference type="EMBL" id="AUWU02000007">
    <property type="protein sequence ID" value="KAH0571034.1"/>
    <property type="molecule type" value="Genomic_DNA"/>
</dbReference>
<keyword evidence="13" id="KW-1185">Reference proteome</keyword>
<evidence type="ECO:0000313" key="12">
    <source>
        <dbReference type="EMBL" id="KAH0571034.1"/>
    </source>
</evidence>
<feature type="transmembrane region" description="Helical" evidence="9">
    <location>
        <begin position="74"/>
        <end position="94"/>
    </location>
</feature>
<protein>
    <submittedName>
        <fullName evidence="11 12">Acyltransferase</fullName>
    </submittedName>
</protein>
<dbReference type="Proteomes" id="UP000018208">
    <property type="component" value="Unassembled WGS sequence"/>
</dbReference>
<feature type="transmembrane region" description="Helical" evidence="9">
    <location>
        <begin position="24"/>
        <end position="40"/>
    </location>
</feature>
<keyword evidence="8 11" id="KW-0012">Acyltransferase</keyword>
<reference evidence="11 12" key="1">
    <citation type="journal article" date="2014" name="PLoS Genet.">
        <title>The Genome of Spironucleus salmonicida Highlights a Fish Pathogen Adapted to Fluctuating Environments.</title>
        <authorList>
            <person name="Xu F."/>
            <person name="Jerlstrom-Hultqvist J."/>
            <person name="Einarsson E."/>
            <person name="Astvaldsson A."/>
            <person name="Svard S.G."/>
            <person name="Andersson J.O."/>
        </authorList>
    </citation>
    <scope>NUCLEOTIDE SEQUENCE</scope>
    <source>
        <strain evidence="12">ATCC 50377</strain>
    </source>
</reference>
<reference evidence="12" key="2">
    <citation type="submission" date="2020-12" db="EMBL/GenBank/DDBJ databases">
        <title>New Spironucleus salmonicida genome in near-complete chromosomes.</title>
        <authorList>
            <person name="Xu F."/>
            <person name="Kurt Z."/>
            <person name="Jimenez-Gonzalez A."/>
            <person name="Astvaldsson A."/>
            <person name="Andersson J.O."/>
            <person name="Svard S.G."/>
        </authorList>
    </citation>
    <scope>NUCLEOTIDE SEQUENCE</scope>
    <source>
        <strain evidence="12">ATCC 50377</strain>
    </source>
</reference>
<feature type="domain" description="Phospholipid/glycerol acyltransferase" evidence="10">
    <location>
        <begin position="105"/>
        <end position="215"/>
    </location>
</feature>
<evidence type="ECO:0000256" key="8">
    <source>
        <dbReference type="ARBA" id="ARBA00023315"/>
    </source>
</evidence>
<dbReference type="VEuPathDB" id="GiardiaDB:SS50377_27328"/>
<evidence type="ECO:0000256" key="4">
    <source>
        <dbReference type="ARBA" id="ARBA00022692"/>
    </source>
</evidence>
<keyword evidence="7 9" id="KW-0472">Membrane</keyword>
<keyword evidence="4 9" id="KW-0812">Transmembrane</keyword>
<dbReference type="OrthoDB" id="272512at2759"/>
<evidence type="ECO:0000256" key="5">
    <source>
        <dbReference type="ARBA" id="ARBA00022989"/>
    </source>
</evidence>
<keyword evidence="6" id="KW-0443">Lipid metabolism</keyword>
<feature type="transmembrane region" description="Helical" evidence="9">
    <location>
        <begin position="45"/>
        <end position="62"/>
    </location>
</feature>
<evidence type="ECO:0000256" key="3">
    <source>
        <dbReference type="ARBA" id="ARBA00022679"/>
    </source>
</evidence>
<dbReference type="Pfam" id="PF01553">
    <property type="entry name" value="Acyltransferase"/>
    <property type="match status" value="1"/>
</dbReference>
<evidence type="ECO:0000259" key="10">
    <source>
        <dbReference type="SMART" id="SM00563"/>
    </source>
</evidence>
<dbReference type="SUPFAM" id="SSF69593">
    <property type="entry name" value="Glycerol-3-phosphate (1)-acyltransferase"/>
    <property type="match status" value="1"/>
</dbReference>
<accession>V6LI34</accession>
<evidence type="ECO:0000256" key="1">
    <source>
        <dbReference type="ARBA" id="ARBA00004370"/>
    </source>
</evidence>
<dbReference type="GO" id="GO:0006629">
    <property type="term" value="P:lipid metabolic process"/>
    <property type="evidence" value="ECO:0007669"/>
    <property type="project" value="UniProtKB-KW"/>
</dbReference>
<dbReference type="InterPro" id="IPR002123">
    <property type="entry name" value="Plipid/glycerol_acylTrfase"/>
</dbReference>
<evidence type="ECO:0000313" key="11">
    <source>
        <dbReference type="EMBL" id="EST43371.1"/>
    </source>
</evidence>
<evidence type="ECO:0000256" key="7">
    <source>
        <dbReference type="ARBA" id="ARBA00023136"/>
    </source>
</evidence>